<name>A0A4S8LJ22_DENBC</name>
<dbReference type="EMBL" id="ML179385">
    <property type="protein sequence ID" value="THU89015.1"/>
    <property type="molecule type" value="Genomic_DNA"/>
</dbReference>
<reference evidence="2 4" key="1">
    <citation type="journal article" date="2019" name="Nat. Ecol. Evol.">
        <title>Megaphylogeny resolves global patterns of mushroom evolution.</title>
        <authorList>
            <person name="Varga T."/>
            <person name="Krizsan K."/>
            <person name="Foldi C."/>
            <person name="Dima B."/>
            <person name="Sanchez-Garcia M."/>
            <person name="Sanchez-Ramirez S."/>
            <person name="Szollosi G.J."/>
            <person name="Szarkandi J.G."/>
            <person name="Papp V."/>
            <person name="Albert L."/>
            <person name="Andreopoulos W."/>
            <person name="Angelini C."/>
            <person name="Antonin V."/>
            <person name="Barry K.W."/>
            <person name="Bougher N.L."/>
            <person name="Buchanan P."/>
            <person name="Buyck B."/>
            <person name="Bense V."/>
            <person name="Catcheside P."/>
            <person name="Chovatia M."/>
            <person name="Cooper J."/>
            <person name="Damon W."/>
            <person name="Desjardin D."/>
            <person name="Finy P."/>
            <person name="Geml J."/>
            <person name="Haridas S."/>
            <person name="Hughes K."/>
            <person name="Justo A."/>
            <person name="Karasinski D."/>
            <person name="Kautmanova I."/>
            <person name="Kiss B."/>
            <person name="Kocsube S."/>
            <person name="Kotiranta H."/>
            <person name="LaButti K.M."/>
            <person name="Lechner B.E."/>
            <person name="Liimatainen K."/>
            <person name="Lipzen A."/>
            <person name="Lukacs Z."/>
            <person name="Mihaltcheva S."/>
            <person name="Morgado L.N."/>
            <person name="Niskanen T."/>
            <person name="Noordeloos M.E."/>
            <person name="Ohm R.A."/>
            <person name="Ortiz-Santana B."/>
            <person name="Ovrebo C."/>
            <person name="Racz N."/>
            <person name="Riley R."/>
            <person name="Savchenko A."/>
            <person name="Shiryaev A."/>
            <person name="Soop K."/>
            <person name="Spirin V."/>
            <person name="Szebenyi C."/>
            <person name="Tomsovsky M."/>
            <person name="Tulloss R.E."/>
            <person name="Uehling J."/>
            <person name="Grigoriev I.V."/>
            <person name="Vagvolgyi C."/>
            <person name="Papp T."/>
            <person name="Martin F.M."/>
            <person name="Miettinen O."/>
            <person name="Hibbett D.S."/>
            <person name="Nagy L.G."/>
        </authorList>
    </citation>
    <scope>NUCLEOTIDE SEQUENCE [LARGE SCALE GENOMIC DNA]</scope>
    <source>
        <strain evidence="2 4">CBS 962.96</strain>
    </source>
</reference>
<accession>A0A4S8LJ22</accession>
<evidence type="ECO:0000313" key="3">
    <source>
        <dbReference type="EMBL" id="THU89015.1"/>
    </source>
</evidence>
<sequence>MSEPQNRINHQYYRGHTFMSNENSNPTLSQEPPPPYTPPQSSAPNQANERNQQLLAFEVPLNTNVVGGVQSVTTFHMSCSTTFADGFNRICGQMGLSVESATLGYKYVGRDTGPPHALGSAQEWNDCLAKGSQYLLRRRTRDVVCKIYNLNMARTVAPSNAVVGTLKRKSTGQSGSGSKRQETLKSGYKTEENELTEKYKCSVHKGRLCYVKADHSHEFIEPYELSLWAKELTLARQRGHDNPTPATPPHNIVFQRFFLTNQSRIDKRPGRQPRPATEVHTHFHLPPNTQLPLADVPIPTTHVIAPSSTPPLASVLRSPLADISSHANTAPSPSLGHAFNSGKSQNTVPEVNISESYGSSTQKSDVHGSGEQDLTDQLANDAAIVTYPSVMAALKLMDKTPGPSSMMNMVDLYPRLQEYGFAYVHLVALLAFDWSFFSDIIGMPLDRVGSFIEICRTMTLRAETQQTHLQN</sequence>
<evidence type="ECO:0000313" key="2">
    <source>
        <dbReference type="EMBL" id="THU89011.1"/>
    </source>
</evidence>
<organism evidence="2 4">
    <name type="scientific">Dendrothele bispora (strain CBS 962.96)</name>
    <dbReference type="NCBI Taxonomy" id="1314807"/>
    <lineage>
        <taxon>Eukaryota</taxon>
        <taxon>Fungi</taxon>
        <taxon>Dikarya</taxon>
        <taxon>Basidiomycota</taxon>
        <taxon>Agaricomycotina</taxon>
        <taxon>Agaricomycetes</taxon>
        <taxon>Agaricomycetidae</taxon>
        <taxon>Agaricales</taxon>
        <taxon>Agaricales incertae sedis</taxon>
        <taxon>Dendrothele</taxon>
    </lineage>
</organism>
<gene>
    <name evidence="2" type="ORF">K435DRAFT_865703</name>
    <name evidence="3" type="ORF">K435DRAFT_865705</name>
</gene>
<feature type="region of interest" description="Disordered" evidence="1">
    <location>
        <begin position="17"/>
        <end position="47"/>
    </location>
</feature>
<feature type="region of interest" description="Disordered" evidence="1">
    <location>
        <begin position="326"/>
        <end position="346"/>
    </location>
</feature>
<dbReference type="EMBL" id="ML179385">
    <property type="protein sequence ID" value="THU89011.1"/>
    <property type="molecule type" value="Genomic_DNA"/>
</dbReference>
<proteinExistence type="predicted"/>
<evidence type="ECO:0000313" key="4">
    <source>
        <dbReference type="Proteomes" id="UP000297245"/>
    </source>
</evidence>
<dbReference type="OrthoDB" id="2942507at2759"/>
<feature type="region of interest" description="Disordered" evidence="1">
    <location>
        <begin position="167"/>
        <end position="189"/>
    </location>
</feature>
<keyword evidence="4" id="KW-1185">Reference proteome</keyword>
<dbReference type="AlphaFoldDB" id="A0A4S8LJ22"/>
<feature type="compositionally biased region" description="Basic and acidic residues" evidence="1">
    <location>
        <begin position="179"/>
        <end position="189"/>
    </location>
</feature>
<dbReference type="Proteomes" id="UP000297245">
    <property type="component" value="Unassembled WGS sequence"/>
</dbReference>
<protein>
    <submittedName>
        <fullName evidence="2">Uncharacterized protein</fullName>
    </submittedName>
</protein>
<evidence type="ECO:0000256" key="1">
    <source>
        <dbReference type="SAM" id="MobiDB-lite"/>
    </source>
</evidence>